<evidence type="ECO:0000313" key="5">
    <source>
        <dbReference type="EMBL" id="RAN31601.1"/>
    </source>
</evidence>
<gene>
    <name evidence="5" type="ORF">HY3_16320</name>
</gene>
<dbReference type="AlphaFoldDB" id="A0A062TV38"/>
<dbReference type="eggNOG" id="COG4094">
    <property type="taxonomic scope" value="Bacteria"/>
</dbReference>
<accession>A0A328JUD7</accession>
<organism evidence="5 6">
    <name type="scientific">Hyphomonas pacifica</name>
    <dbReference type="NCBI Taxonomy" id="1280941"/>
    <lineage>
        <taxon>Bacteria</taxon>
        <taxon>Pseudomonadati</taxon>
        <taxon>Pseudomonadota</taxon>
        <taxon>Alphaproteobacteria</taxon>
        <taxon>Hyphomonadales</taxon>
        <taxon>Hyphomonadaceae</taxon>
        <taxon>Hyphomonas</taxon>
    </lineage>
</organism>
<dbReference type="GO" id="GO:0016020">
    <property type="term" value="C:membrane"/>
    <property type="evidence" value="ECO:0007669"/>
    <property type="project" value="UniProtKB-SubCell"/>
</dbReference>
<dbReference type="InterPro" id="IPR009915">
    <property type="entry name" value="NnrU_dom"/>
</dbReference>
<protein>
    <submittedName>
        <fullName evidence="5">Uncharacterized protein</fullName>
    </submittedName>
</protein>
<keyword evidence="6" id="KW-1185">Reference proteome</keyword>
<dbReference type="OrthoDB" id="5293641at2"/>
<name>A0A062TV38_9PROT</name>
<keyword evidence="4" id="KW-0472">Membrane</keyword>
<dbReference type="STRING" id="1280941.HY2_15890"/>
<proteinExistence type="predicted"/>
<keyword evidence="3" id="KW-1133">Transmembrane helix</keyword>
<comment type="caution">
    <text evidence="5">The sequence shown here is derived from an EMBL/GenBank/DDBJ whole genome shotgun (WGS) entry which is preliminary data.</text>
</comment>
<evidence type="ECO:0000256" key="3">
    <source>
        <dbReference type="ARBA" id="ARBA00022989"/>
    </source>
</evidence>
<dbReference type="RefSeq" id="WP_034828123.1">
    <property type="nucleotide sequence ID" value="NZ_AWFA01000043.1"/>
</dbReference>
<dbReference type="Pfam" id="PF07298">
    <property type="entry name" value="NnrU"/>
    <property type="match status" value="1"/>
</dbReference>
<evidence type="ECO:0000313" key="6">
    <source>
        <dbReference type="Proteomes" id="UP000249123"/>
    </source>
</evidence>
<dbReference type="EMBL" id="AWFB01000046">
    <property type="protein sequence ID" value="RAN31601.1"/>
    <property type="molecule type" value="Genomic_DNA"/>
</dbReference>
<keyword evidence="2" id="KW-0812">Transmembrane</keyword>
<accession>A0A062TV38</accession>
<dbReference type="Proteomes" id="UP000249123">
    <property type="component" value="Unassembled WGS sequence"/>
</dbReference>
<comment type="subcellular location">
    <subcellularLocation>
        <location evidence="1">Membrane</location>
        <topology evidence="1">Multi-pass membrane protein</topology>
    </subcellularLocation>
</comment>
<evidence type="ECO:0000256" key="2">
    <source>
        <dbReference type="ARBA" id="ARBA00022692"/>
    </source>
</evidence>
<sequence>MLYLILGLVIFFGPHLFSAFRSRVPARDLKRKLGYAPYMGLYSLVSIIGFVLIVYGYGASRGAGYVYAPPSWGRHANMGLMLPALIFLVAAYLPTGHVKRMLKHPMLVAVKLWAFGHLLANGELNSVILFGSFLAYAVIDRIAVKKRGDNGPPRDAPVSALPDVLAVVIGTGLYMAIMFHLHALLFGVPVIPA</sequence>
<evidence type="ECO:0000256" key="4">
    <source>
        <dbReference type="ARBA" id="ARBA00023136"/>
    </source>
</evidence>
<reference evidence="5 6" key="1">
    <citation type="submission" date="2013-04" db="EMBL/GenBank/DDBJ databases">
        <title>Hyphomonas sp. T24B3 Genome Sequencing.</title>
        <authorList>
            <person name="Lai Q."/>
            <person name="Shao Z."/>
        </authorList>
    </citation>
    <scope>NUCLEOTIDE SEQUENCE [LARGE SCALE GENOMIC DNA]</scope>
    <source>
        <strain evidence="5 6">T24B3</strain>
    </source>
</reference>
<evidence type="ECO:0000256" key="1">
    <source>
        <dbReference type="ARBA" id="ARBA00004141"/>
    </source>
</evidence>